<dbReference type="EMBL" id="JARBHB010000009">
    <property type="protein sequence ID" value="KAJ8875354.1"/>
    <property type="molecule type" value="Genomic_DNA"/>
</dbReference>
<protein>
    <recommendedName>
        <fullName evidence="3">FZ domain-containing protein</fullName>
    </recommendedName>
</protein>
<evidence type="ECO:0008006" key="3">
    <source>
        <dbReference type="Google" id="ProtNLM"/>
    </source>
</evidence>
<reference evidence="1 2" key="1">
    <citation type="submission" date="2023-02" db="EMBL/GenBank/DDBJ databases">
        <title>LHISI_Scaffold_Assembly.</title>
        <authorList>
            <person name="Stuart O.P."/>
            <person name="Cleave R."/>
            <person name="Magrath M.J.L."/>
            <person name="Mikheyev A.S."/>
        </authorList>
    </citation>
    <scope>NUCLEOTIDE SEQUENCE [LARGE SCALE GENOMIC DNA]</scope>
    <source>
        <strain evidence="1">Daus_M_001</strain>
        <tissue evidence="1">Leg muscle</tissue>
    </source>
</reference>
<keyword evidence="2" id="KW-1185">Reference proteome</keyword>
<proteinExistence type="predicted"/>
<comment type="caution">
    <text evidence="1">The sequence shown here is derived from an EMBL/GenBank/DDBJ whole genome shotgun (WGS) entry which is preliminary data.</text>
</comment>
<gene>
    <name evidence="1" type="ORF">PR048_023249</name>
</gene>
<organism evidence="1 2">
    <name type="scientific">Dryococelus australis</name>
    <dbReference type="NCBI Taxonomy" id="614101"/>
    <lineage>
        <taxon>Eukaryota</taxon>
        <taxon>Metazoa</taxon>
        <taxon>Ecdysozoa</taxon>
        <taxon>Arthropoda</taxon>
        <taxon>Hexapoda</taxon>
        <taxon>Insecta</taxon>
        <taxon>Pterygota</taxon>
        <taxon>Neoptera</taxon>
        <taxon>Polyneoptera</taxon>
        <taxon>Phasmatodea</taxon>
        <taxon>Verophasmatodea</taxon>
        <taxon>Anareolatae</taxon>
        <taxon>Phasmatidae</taxon>
        <taxon>Eurycanthinae</taxon>
        <taxon>Dryococelus</taxon>
    </lineage>
</organism>
<name>A0ABQ9GTM5_9NEOP</name>
<accession>A0ABQ9GTM5</accession>
<evidence type="ECO:0000313" key="2">
    <source>
        <dbReference type="Proteomes" id="UP001159363"/>
    </source>
</evidence>
<dbReference type="Proteomes" id="UP001159363">
    <property type="component" value="Chromosome 8"/>
</dbReference>
<sequence>MGYIMRFLNIEDSGSELLLRRHFKASRNVNIPTKENTSHSLGTLGVNVYQRKGSRMSFGAGNSPSLGTVANSRTIPANEMITCSMRTCDNRAEHLPRRRNWSASRRPSDCRSATLPLSYEGRAQCSRVAASWQPTSAHLCESPLAMLFIWPVAVPAGEGPSSLKPRHNARRLKYMLFTRGQHQCLSDCSSLLTAWPERPLCTVRDYPVLVACPSASFQSVSVPTILINCPAYADLSSHAGTACRYKKDDDEECVLFTDNQTLNWVLNNPQKLGILG</sequence>
<evidence type="ECO:0000313" key="1">
    <source>
        <dbReference type="EMBL" id="KAJ8875354.1"/>
    </source>
</evidence>